<gene>
    <name evidence="2" type="ORF">ELS20_04580</name>
</gene>
<proteinExistence type="predicted"/>
<comment type="caution">
    <text evidence="2">The sequence shown here is derived from an EMBL/GenBank/DDBJ whole genome shotgun (WGS) entry which is preliminary data.</text>
</comment>
<organism evidence="2 3">
    <name type="scientific">Haloarcula hispanica</name>
    <dbReference type="NCBI Taxonomy" id="51589"/>
    <lineage>
        <taxon>Archaea</taxon>
        <taxon>Methanobacteriati</taxon>
        <taxon>Methanobacteriota</taxon>
        <taxon>Stenosarchaea group</taxon>
        <taxon>Halobacteria</taxon>
        <taxon>Halobacteriales</taxon>
        <taxon>Haloarculaceae</taxon>
        <taxon>Haloarcula</taxon>
    </lineage>
</organism>
<dbReference type="AlphaFoldDB" id="A0A482T6L1"/>
<dbReference type="Pfam" id="PF03168">
    <property type="entry name" value="LEA_2"/>
    <property type="match status" value="1"/>
</dbReference>
<dbReference type="Gene3D" id="2.60.40.10">
    <property type="entry name" value="Immunoglobulins"/>
    <property type="match status" value="1"/>
</dbReference>
<dbReference type="SUPFAM" id="SSF117070">
    <property type="entry name" value="LEA14-like"/>
    <property type="match status" value="1"/>
</dbReference>
<feature type="non-terminal residue" evidence="2">
    <location>
        <position position="118"/>
    </location>
</feature>
<evidence type="ECO:0000313" key="3">
    <source>
        <dbReference type="Proteomes" id="UP000293535"/>
    </source>
</evidence>
<dbReference type="InterPro" id="IPR013783">
    <property type="entry name" value="Ig-like_fold"/>
</dbReference>
<sequence>MGWLKIVGVLVVAVAAVAGGSVALGVLGTPSVASVDNHFADVSNQTTAVATNLTVTNPNPVGVQLGGVGLNYTISMNGVEMAQGDRQGIGLGIGNSTLAFSTEMQNDRIPPWWVTHID</sequence>
<protein>
    <recommendedName>
        <fullName evidence="1">Late embryogenesis abundant protein LEA-2 subgroup domain-containing protein</fullName>
    </recommendedName>
</protein>
<dbReference type="RefSeq" id="WP_207210965.1">
    <property type="nucleotide sequence ID" value="NZ_JAFKAA010000002.1"/>
</dbReference>
<reference evidence="2 3" key="1">
    <citation type="submission" date="2018-12" db="EMBL/GenBank/DDBJ databases">
        <title>Draft genome sequence of Haloarcula hispinica strain 18.1, an halophilic archaeon isolated from Chott El Jerid of Southern Tunisia.</title>
        <authorList>
            <person name="Najjari A."/>
            <person name="Ben Dhia O."/>
            <person name="Ferjani R."/>
            <person name="Mahjoubi M."/>
            <person name="Sghaier H."/>
            <person name="Elshahed M."/>
            <person name="Ouzari H.I."/>
            <person name="Cherid A."/>
            <person name="Youssef N."/>
        </authorList>
    </citation>
    <scope>NUCLEOTIDE SEQUENCE [LARGE SCALE GENOMIC DNA]</scope>
    <source>
        <strain evidence="2 3">18.1</strain>
    </source>
</reference>
<feature type="domain" description="Late embryogenesis abundant protein LEA-2 subgroup" evidence="1">
    <location>
        <begin position="53"/>
        <end position="117"/>
    </location>
</feature>
<evidence type="ECO:0000259" key="1">
    <source>
        <dbReference type="Pfam" id="PF03168"/>
    </source>
</evidence>
<name>A0A482T6L1_HALHI</name>
<dbReference type="InterPro" id="IPR004864">
    <property type="entry name" value="LEA_2"/>
</dbReference>
<dbReference type="EMBL" id="RZIG01000002">
    <property type="protein sequence ID" value="RYJ11511.1"/>
    <property type="molecule type" value="Genomic_DNA"/>
</dbReference>
<dbReference type="Proteomes" id="UP000293535">
    <property type="component" value="Unassembled WGS sequence"/>
</dbReference>
<evidence type="ECO:0000313" key="2">
    <source>
        <dbReference type="EMBL" id="RYJ11511.1"/>
    </source>
</evidence>
<accession>A0A482T6L1</accession>